<evidence type="ECO:0000313" key="3">
    <source>
        <dbReference type="EnsemblProtists" id="EOD10223"/>
    </source>
</evidence>
<keyword evidence="2" id="KW-0812">Transmembrane</keyword>
<dbReference type="GO" id="GO:0004594">
    <property type="term" value="F:pantothenate kinase activity"/>
    <property type="evidence" value="ECO:0007669"/>
    <property type="project" value="TreeGrafter"/>
</dbReference>
<dbReference type="RefSeq" id="XP_005762652.1">
    <property type="nucleotide sequence ID" value="XM_005762595.1"/>
</dbReference>
<reference evidence="4" key="1">
    <citation type="journal article" date="2013" name="Nature">
        <title>Pan genome of the phytoplankton Emiliania underpins its global distribution.</title>
        <authorList>
            <person name="Read B.A."/>
            <person name="Kegel J."/>
            <person name="Klute M.J."/>
            <person name="Kuo A."/>
            <person name="Lefebvre S.C."/>
            <person name="Maumus F."/>
            <person name="Mayer C."/>
            <person name="Miller J."/>
            <person name="Monier A."/>
            <person name="Salamov A."/>
            <person name="Young J."/>
            <person name="Aguilar M."/>
            <person name="Claverie J.M."/>
            <person name="Frickenhaus S."/>
            <person name="Gonzalez K."/>
            <person name="Herman E.K."/>
            <person name="Lin Y.C."/>
            <person name="Napier J."/>
            <person name="Ogata H."/>
            <person name="Sarno A.F."/>
            <person name="Shmutz J."/>
            <person name="Schroeder D."/>
            <person name="de Vargas C."/>
            <person name="Verret F."/>
            <person name="von Dassow P."/>
            <person name="Valentin K."/>
            <person name="Van de Peer Y."/>
            <person name="Wheeler G."/>
            <person name="Dacks J.B."/>
            <person name="Delwiche C.F."/>
            <person name="Dyhrman S.T."/>
            <person name="Glockner G."/>
            <person name="John U."/>
            <person name="Richards T."/>
            <person name="Worden A.Z."/>
            <person name="Zhang X."/>
            <person name="Grigoriev I.V."/>
            <person name="Allen A.E."/>
            <person name="Bidle K."/>
            <person name="Borodovsky M."/>
            <person name="Bowler C."/>
            <person name="Brownlee C."/>
            <person name="Cock J.M."/>
            <person name="Elias M."/>
            <person name="Gladyshev V.N."/>
            <person name="Groth M."/>
            <person name="Guda C."/>
            <person name="Hadaegh A."/>
            <person name="Iglesias-Rodriguez M.D."/>
            <person name="Jenkins J."/>
            <person name="Jones B.M."/>
            <person name="Lawson T."/>
            <person name="Leese F."/>
            <person name="Lindquist E."/>
            <person name="Lobanov A."/>
            <person name="Lomsadze A."/>
            <person name="Malik S.B."/>
            <person name="Marsh M.E."/>
            <person name="Mackinder L."/>
            <person name="Mock T."/>
            <person name="Mueller-Roeber B."/>
            <person name="Pagarete A."/>
            <person name="Parker M."/>
            <person name="Probert I."/>
            <person name="Quesneville H."/>
            <person name="Raines C."/>
            <person name="Rensing S.A."/>
            <person name="Riano-Pachon D.M."/>
            <person name="Richier S."/>
            <person name="Rokitta S."/>
            <person name="Shiraiwa Y."/>
            <person name="Soanes D.M."/>
            <person name="van der Giezen M."/>
            <person name="Wahlund T.M."/>
            <person name="Williams B."/>
            <person name="Wilson W."/>
            <person name="Wolfe G."/>
            <person name="Wurch L.L."/>
        </authorList>
    </citation>
    <scope>NUCLEOTIDE SEQUENCE</scope>
</reference>
<protein>
    <submittedName>
        <fullName evidence="3">Uncharacterized protein</fullName>
    </submittedName>
</protein>
<dbReference type="GO" id="GO:0005634">
    <property type="term" value="C:nucleus"/>
    <property type="evidence" value="ECO:0007669"/>
    <property type="project" value="TreeGrafter"/>
</dbReference>
<dbReference type="AlphaFoldDB" id="A0A0D3IG38"/>
<sequence>MMDTNNSSVTASLVVAPTVLLSLFLLQWTRWRRRRLDPDRLSERLRETYMKPHSGLELRIGLDIGGSLAKLTFLEKDGVKTPFLDFIVRTSTRPRPAAHAPARRARPSAAAAQKNSNTYGNSGVRDEALAVSMPELGGRMHFVRFETGHVRNAVELMKARGTEGGTANNLEAGFTTMYATGGGAHKFKGVIEESLGCELTACSELGTAAVTRRSVPLRTHDKEPRTSSERAAARGVVRVQRDLSGINFFPFLLCNVGTGCSILKVTSESQFERVSGTALGGGTFLGLCRRLTKAASFKEAPAMDMAEDGDARKVDMLDRAGLQLPGDLTASFFARALSAEPKASDADLCKALVVMISQNLAQIAHLNAQVHGLRRVFFTGARRGGREGGAEGRRTSREAQGWGNFLRGNDLAMRTIVYTLQRMPRVVVHGELGRRKRETRGPSLPPASDLLLPVGAEPTEAVFFRHEGYFGAIGAYLEQCRNCASACPRPTEKVACVQKWYVYVALGGVFSWIVLLNARLHPALALAFVVPFMPADGHHAALHAFEHAIKAPVDLGMFFFTLANAGIDLKGGVGGLTFSVLLALALGKVIGIAGFAYLAHRFGVARLPGSMRVTDLLMVGIIAAVGLTVALFISGEAFTDEALAGEAKMGSLLSICMGAIALALGQLPHFKTLAACPPPKKGVAFSDIDMLVEDQDQDDLLLAVTSSLQRSMLLRKAFLAGDRYFSDHPKLRKASSLEPVHEASDAEQRL</sequence>
<dbReference type="KEGG" id="ehx:EMIHUDRAFT_105293"/>
<dbReference type="Proteomes" id="UP000013827">
    <property type="component" value="Unassembled WGS sequence"/>
</dbReference>
<feature type="region of interest" description="Disordered" evidence="1">
    <location>
        <begin position="95"/>
        <end position="121"/>
    </location>
</feature>
<feature type="transmembrane region" description="Helical" evidence="2">
    <location>
        <begin position="6"/>
        <end position="26"/>
    </location>
</feature>
<proteinExistence type="predicted"/>
<dbReference type="EnsemblProtists" id="EOD10223">
    <property type="protein sequence ID" value="EOD10223"/>
    <property type="gene ID" value="EMIHUDRAFT_105293"/>
</dbReference>
<dbReference type="STRING" id="2903.R1BK37"/>
<dbReference type="Gene3D" id="3.30.420.510">
    <property type="match status" value="1"/>
</dbReference>
<name>A0A0D3IG38_EMIH1</name>
<evidence type="ECO:0000256" key="2">
    <source>
        <dbReference type="SAM" id="Phobius"/>
    </source>
</evidence>
<keyword evidence="4" id="KW-1185">Reference proteome</keyword>
<dbReference type="GO" id="GO:0006814">
    <property type="term" value="P:sodium ion transport"/>
    <property type="evidence" value="ECO:0007669"/>
    <property type="project" value="InterPro"/>
</dbReference>
<dbReference type="eggNOG" id="KOG2201">
    <property type="taxonomic scope" value="Eukaryota"/>
</dbReference>
<dbReference type="InterPro" id="IPR004670">
    <property type="entry name" value="NhaA"/>
</dbReference>
<dbReference type="Gene3D" id="1.20.1530.10">
    <property type="entry name" value="Na+/H+ antiporter like domain"/>
    <property type="match status" value="1"/>
</dbReference>
<organism evidence="3 4">
    <name type="scientific">Emiliania huxleyi (strain CCMP1516)</name>
    <dbReference type="NCBI Taxonomy" id="280463"/>
    <lineage>
        <taxon>Eukaryota</taxon>
        <taxon>Haptista</taxon>
        <taxon>Haptophyta</taxon>
        <taxon>Prymnesiophyceae</taxon>
        <taxon>Isochrysidales</taxon>
        <taxon>Noelaerhabdaceae</taxon>
        <taxon>Emiliania</taxon>
    </lineage>
</organism>
<dbReference type="GO" id="GO:0006885">
    <property type="term" value="P:regulation of pH"/>
    <property type="evidence" value="ECO:0007669"/>
    <property type="project" value="InterPro"/>
</dbReference>
<dbReference type="SUPFAM" id="SSF53067">
    <property type="entry name" value="Actin-like ATPase domain"/>
    <property type="match status" value="2"/>
</dbReference>
<dbReference type="Gene3D" id="3.30.420.40">
    <property type="match status" value="1"/>
</dbReference>
<feature type="transmembrane region" description="Helical" evidence="2">
    <location>
        <begin position="578"/>
        <end position="604"/>
    </location>
</feature>
<dbReference type="Pfam" id="PF03630">
    <property type="entry name" value="Fumble"/>
    <property type="match status" value="1"/>
</dbReference>
<dbReference type="GeneID" id="17256427"/>
<accession>A0A0D3IG38</accession>
<dbReference type="GO" id="GO:0005829">
    <property type="term" value="C:cytosol"/>
    <property type="evidence" value="ECO:0007669"/>
    <property type="project" value="TreeGrafter"/>
</dbReference>
<keyword evidence="2" id="KW-0472">Membrane</keyword>
<keyword evidence="2" id="KW-1133">Transmembrane helix</keyword>
<feature type="transmembrane region" description="Helical" evidence="2">
    <location>
        <begin position="647"/>
        <end position="665"/>
    </location>
</feature>
<dbReference type="InterPro" id="IPR023171">
    <property type="entry name" value="Na/H_antiporter_dom_sf"/>
</dbReference>
<reference evidence="3" key="2">
    <citation type="submission" date="2024-10" db="UniProtKB">
        <authorList>
            <consortium name="EnsemblProtists"/>
        </authorList>
    </citation>
    <scope>IDENTIFICATION</scope>
</reference>
<dbReference type="PANTHER" id="PTHR12280:SF30">
    <property type="entry name" value="FUMBLE"/>
    <property type="match status" value="1"/>
</dbReference>
<dbReference type="InterPro" id="IPR043129">
    <property type="entry name" value="ATPase_NBD"/>
</dbReference>
<dbReference type="PANTHER" id="PTHR12280">
    <property type="entry name" value="PANTOTHENATE KINASE"/>
    <property type="match status" value="1"/>
</dbReference>
<dbReference type="InterPro" id="IPR004567">
    <property type="entry name" value="Type_II_PanK"/>
</dbReference>
<dbReference type="GO" id="GO:0015937">
    <property type="term" value="P:coenzyme A biosynthetic process"/>
    <property type="evidence" value="ECO:0007669"/>
    <property type="project" value="UniProtKB-KW"/>
</dbReference>
<dbReference type="PaxDb" id="2903-EOD10223"/>
<feature type="transmembrane region" description="Helical" evidence="2">
    <location>
        <begin position="616"/>
        <end position="635"/>
    </location>
</feature>
<evidence type="ECO:0000256" key="1">
    <source>
        <dbReference type="SAM" id="MobiDB-lite"/>
    </source>
</evidence>
<dbReference type="GO" id="GO:0005524">
    <property type="term" value="F:ATP binding"/>
    <property type="evidence" value="ECO:0007669"/>
    <property type="project" value="UniProtKB-KW"/>
</dbReference>
<dbReference type="Pfam" id="PF06965">
    <property type="entry name" value="Na_H_antiport_1"/>
    <property type="match status" value="1"/>
</dbReference>
<feature type="transmembrane region" description="Helical" evidence="2">
    <location>
        <begin position="500"/>
        <end position="518"/>
    </location>
</feature>
<evidence type="ECO:0000313" key="4">
    <source>
        <dbReference type="Proteomes" id="UP000013827"/>
    </source>
</evidence>
<dbReference type="GO" id="GO:0016020">
    <property type="term" value="C:membrane"/>
    <property type="evidence" value="ECO:0007669"/>
    <property type="project" value="InterPro"/>
</dbReference>
<dbReference type="HOGENOM" id="CLU_011154_3_0_1"/>